<dbReference type="GO" id="GO:0008823">
    <property type="term" value="F:cupric reductase (NADH) activity"/>
    <property type="evidence" value="ECO:0007669"/>
    <property type="project" value="TreeGrafter"/>
</dbReference>
<organism evidence="3 4">
    <name type="scientific">Modestobacter roseus</name>
    <dbReference type="NCBI Taxonomy" id="1181884"/>
    <lineage>
        <taxon>Bacteria</taxon>
        <taxon>Bacillati</taxon>
        <taxon>Actinomycetota</taxon>
        <taxon>Actinomycetes</taxon>
        <taxon>Geodermatophilales</taxon>
        <taxon>Geodermatophilaceae</taxon>
        <taxon>Modestobacter</taxon>
    </lineage>
</organism>
<evidence type="ECO:0000313" key="4">
    <source>
        <dbReference type="Proteomes" id="UP000321490"/>
    </source>
</evidence>
<dbReference type="EMBL" id="VLKF01000001">
    <property type="protein sequence ID" value="TWH72893.1"/>
    <property type="molecule type" value="Genomic_DNA"/>
</dbReference>
<proteinExistence type="predicted"/>
<feature type="domain" description="Pyrroline-5-carboxylate reductase catalytic N-terminal" evidence="2">
    <location>
        <begin position="4"/>
        <end position="92"/>
    </location>
</feature>
<dbReference type="PANTHER" id="PTHR14239">
    <property type="entry name" value="DUDULIN-RELATED"/>
    <property type="match status" value="1"/>
</dbReference>
<dbReference type="GO" id="GO:0052851">
    <property type="term" value="F:ferric-chelate reductase (NADPH) activity"/>
    <property type="evidence" value="ECO:0007669"/>
    <property type="project" value="TreeGrafter"/>
</dbReference>
<keyword evidence="4" id="KW-1185">Reference proteome</keyword>
<dbReference type="Proteomes" id="UP000321490">
    <property type="component" value="Unassembled WGS sequence"/>
</dbReference>
<reference evidence="3 4" key="1">
    <citation type="submission" date="2019-07" db="EMBL/GenBank/DDBJ databases">
        <title>R&amp;d 2014.</title>
        <authorList>
            <person name="Klenk H.-P."/>
        </authorList>
    </citation>
    <scope>NUCLEOTIDE SEQUENCE [LARGE SCALE GENOMIC DNA]</scope>
    <source>
        <strain evidence="3 4">DSM 45764</strain>
    </source>
</reference>
<dbReference type="InterPro" id="IPR036291">
    <property type="entry name" value="NAD(P)-bd_dom_sf"/>
</dbReference>
<comment type="caution">
    <text evidence="3">The sequence shown here is derived from an EMBL/GenBank/DDBJ whole genome shotgun (WGS) entry which is preliminary data.</text>
</comment>
<dbReference type="AlphaFoldDB" id="A0A562IQ93"/>
<dbReference type="SUPFAM" id="SSF51735">
    <property type="entry name" value="NAD(P)-binding Rossmann-fold domains"/>
    <property type="match status" value="1"/>
</dbReference>
<dbReference type="InterPro" id="IPR028939">
    <property type="entry name" value="P5C_Rdtase_cat_N"/>
</dbReference>
<evidence type="ECO:0000259" key="2">
    <source>
        <dbReference type="Pfam" id="PF03807"/>
    </source>
</evidence>
<evidence type="ECO:0000313" key="3">
    <source>
        <dbReference type="EMBL" id="TWH72893.1"/>
    </source>
</evidence>
<dbReference type="RefSeq" id="WP_153362185.1">
    <property type="nucleotide sequence ID" value="NZ_ML762532.1"/>
</dbReference>
<dbReference type="PANTHER" id="PTHR14239:SF0">
    <property type="entry name" value="F420-DEPENDENT NADP REDUCTASE"/>
    <property type="match status" value="1"/>
</dbReference>
<evidence type="ECO:0000256" key="1">
    <source>
        <dbReference type="ARBA" id="ARBA00023002"/>
    </source>
</evidence>
<dbReference type="OrthoDB" id="1523398at2"/>
<dbReference type="Gene3D" id="3.40.50.720">
    <property type="entry name" value="NAD(P)-binding Rossmann-like Domain"/>
    <property type="match status" value="1"/>
</dbReference>
<dbReference type="Pfam" id="PF03807">
    <property type="entry name" value="F420_oxidored"/>
    <property type="match status" value="1"/>
</dbReference>
<sequence length="223" mass="23085">MTTLGILGAGKVGTVLARLAVAAGYDVRIAGSGDPAKIALTVEVLVPGATATTAAAAARESDVVVLALPLGKHRALPVDALAGKLVIDAMNYWWEVDGVRDDLTDPRTSTSEVVQAFLPSARVVKAFNHMGYHDLEGGALPAGTPGRKAIAIAGDDAADLDVVTRIVSDLGFDPVVAGPLAQGVRLEPGTEPFGADVDAEQLRAMIDRFANSDRGREVIAARR</sequence>
<dbReference type="GO" id="GO:0005886">
    <property type="term" value="C:plasma membrane"/>
    <property type="evidence" value="ECO:0007669"/>
    <property type="project" value="TreeGrafter"/>
</dbReference>
<dbReference type="InterPro" id="IPR051267">
    <property type="entry name" value="STEAP_metalloreductase"/>
</dbReference>
<dbReference type="GO" id="GO:0015677">
    <property type="term" value="P:copper ion import"/>
    <property type="evidence" value="ECO:0007669"/>
    <property type="project" value="TreeGrafter"/>
</dbReference>
<gene>
    <name evidence="3" type="ORF">JD78_01416</name>
</gene>
<accession>A0A562IQ93</accession>
<name>A0A562IQ93_9ACTN</name>
<keyword evidence="1" id="KW-0560">Oxidoreductase</keyword>
<protein>
    <recommendedName>
        <fullName evidence="2">Pyrroline-5-carboxylate reductase catalytic N-terminal domain-containing protein</fullName>
    </recommendedName>
</protein>